<dbReference type="InterPro" id="IPR010730">
    <property type="entry name" value="HET"/>
</dbReference>
<feature type="domain" description="DUF8212" evidence="3">
    <location>
        <begin position="226"/>
        <end position="250"/>
    </location>
</feature>
<feature type="domain" description="Heterokaryon incompatibility" evidence="2">
    <location>
        <begin position="22"/>
        <end position="106"/>
    </location>
</feature>
<keyword evidence="5" id="KW-1185">Reference proteome</keyword>
<feature type="region of interest" description="Disordered" evidence="1">
    <location>
        <begin position="445"/>
        <end position="484"/>
    </location>
</feature>
<evidence type="ECO:0000313" key="4">
    <source>
        <dbReference type="EMBL" id="KAK2742724.1"/>
    </source>
</evidence>
<dbReference type="Pfam" id="PF26640">
    <property type="entry name" value="DUF8212"/>
    <property type="match status" value="1"/>
</dbReference>
<proteinExistence type="predicted"/>
<dbReference type="PANTHER" id="PTHR10622">
    <property type="entry name" value="HET DOMAIN-CONTAINING PROTEIN"/>
    <property type="match status" value="1"/>
</dbReference>
<feature type="compositionally biased region" description="Polar residues" evidence="1">
    <location>
        <begin position="470"/>
        <end position="484"/>
    </location>
</feature>
<sequence>MRLLHCLQQKIYHFTYPPSVQYAIFSHTWSSPHDDEWLSYTPAGQRSHSTKQDIIRRVCNLALSHNLQYVWIDEACIDKSSSADVSETINSLPKYFQRATICFAFLVDLPCGTAVPCRDTWARCQFWTRAWTLQELILPSNLQFYDAQWHLRGERSSEHLHSLISGITGIDEDILNHERTLDQASVARKMSWAACRRSFSPEDLAYSLLGLFGVCMPIVFGEGEERAFRRLQEEIVKHTNDSSLFAWASRDNHSCRGLFANTPAEFVPLARQDGFRLPLIFQGFVSLTSKGVLVSGQFANLQAGLWLDLGIQTREKDHTVRHGILLRQNHDGTFVRVAPASIQRLPATERSLAMQVMVFYGEFNKNDSHGHELLSSAFEDIDLCVDSSYMAPSPFDPNRPSTPRKDTAADEESLVEITPTNSNPQLPTTEADWVNVNEPSCEILESDDSEDDSMKMSQQTDAGWRRPESAMSNTTGVTSPSITESGFSLEDRLHAGDDFNGRQKSSSAMQTVWHYEQPDAYDLSVGEFSSIILDQFAASQRLASRWRVQRINRFRVSKRQSSKEPKRRSLSSLKLPPPTLACPCYVFDPMSHIDCIATHDFKDMIEVKDHLWKSHKLPYFCPTCKEVFEFSYQNDEHINQRSCELRHCEPFEGVSEDQYQAISNIPDTHDVQTEWFEVWDILFPNVPPPDDSYLRDRRDRNISSFKTFWQTRGLELLRHCLRERHPSNVVLDEQDFKNLSSDVLFEALAALVEGSVQSSDIRSTVTSSTHTMWAEGEI</sequence>
<evidence type="ECO:0000313" key="5">
    <source>
        <dbReference type="Proteomes" id="UP001281614"/>
    </source>
</evidence>
<dbReference type="InterPro" id="IPR058525">
    <property type="entry name" value="DUF8212"/>
</dbReference>
<feature type="region of interest" description="Disordered" evidence="1">
    <location>
        <begin position="391"/>
        <end position="410"/>
    </location>
</feature>
<dbReference type="EMBL" id="VYYT01000327">
    <property type="protein sequence ID" value="KAK2742724.1"/>
    <property type="molecule type" value="Genomic_DNA"/>
</dbReference>
<accession>A0AAE0D340</accession>
<dbReference type="Pfam" id="PF06985">
    <property type="entry name" value="HET"/>
    <property type="match status" value="1"/>
</dbReference>
<comment type="caution">
    <text evidence="4">The sequence shown here is derived from an EMBL/GenBank/DDBJ whole genome shotgun (WGS) entry which is preliminary data.</text>
</comment>
<dbReference type="AlphaFoldDB" id="A0AAE0D340"/>
<dbReference type="PANTHER" id="PTHR10622:SF12">
    <property type="entry name" value="HET DOMAIN-CONTAINING PROTEIN"/>
    <property type="match status" value="1"/>
</dbReference>
<reference evidence="4" key="1">
    <citation type="submission" date="2023-02" db="EMBL/GenBank/DDBJ databases">
        <title>Colletotrichum kahawae CIFC_Que2 genome sequencing and assembly.</title>
        <authorList>
            <person name="Baroncelli R."/>
        </authorList>
    </citation>
    <scope>NUCLEOTIDE SEQUENCE</scope>
    <source>
        <strain evidence="4">CIFC_Que2</strain>
    </source>
</reference>
<name>A0AAE0D340_COLKA</name>
<evidence type="ECO:0000259" key="2">
    <source>
        <dbReference type="Pfam" id="PF06985"/>
    </source>
</evidence>
<protein>
    <submittedName>
        <fullName evidence="4">Het and ankyrin domain protein</fullName>
    </submittedName>
</protein>
<organism evidence="4 5">
    <name type="scientific">Colletotrichum kahawae</name>
    <name type="common">Coffee berry disease fungus</name>
    <dbReference type="NCBI Taxonomy" id="34407"/>
    <lineage>
        <taxon>Eukaryota</taxon>
        <taxon>Fungi</taxon>
        <taxon>Dikarya</taxon>
        <taxon>Ascomycota</taxon>
        <taxon>Pezizomycotina</taxon>
        <taxon>Sordariomycetes</taxon>
        <taxon>Hypocreomycetidae</taxon>
        <taxon>Glomerellales</taxon>
        <taxon>Glomerellaceae</taxon>
        <taxon>Colletotrichum</taxon>
        <taxon>Colletotrichum gloeosporioides species complex</taxon>
    </lineage>
</organism>
<dbReference type="Proteomes" id="UP001281614">
    <property type="component" value="Unassembled WGS sequence"/>
</dbReference>
<evidence type="ECO:0000256" key="1">
    <source>
        <dbReference type="SAM" id="MobiDB-lite"/>
    </source>
</evidence>
<evidence type="ECO:0000259" key="3">
    <source>
        <dbReference type="Pfam" id="PF26640"/>
    </source>
</evidence>
<gene>
    <name evidence="4" type="ORF">CKAH01_18461</name>
</gene>